<protein>
    <submittedName>
        <fullName evidence="1">Uncharacterized protein</fullName>
    </submittedName>
</protein>
<organism evidence="1 2">
    <name type="scientific">Populus alba</name>
    <name type="common">White poplar</name>
    <dbReference type="NCBI Taxonomy" id="43335"/>
    <lineage>
        <taxon>Eukaryota</taxon>
        <taxon>Viridiplantae</taxon>
        <taxon>Streptophyta</taxon>
        <taxon>Embryophyta</taxon>
        <taxon>Tracheophyta</taxon>
        <taxon>Spermatophyta</taxon>
        <taxon>Magnoliopsida</taxon>
        <taxon>eudicotyledons</taxon>
        <taxon>Gunneridae</taxon>
        <taxon>Pentapetalae</taxon>
        <taxon>rosids</taxon>
        <taxon>fabids</taxon>
        <taxon>Malpighiales</taxon>
        <taxon>Salicaceae</taxon>
        <taxon>Saliceae</taxon>
        <taxon>Populus</taxon>
    </lineage>
</organism>
<keyword evidence="2" id="KW-1185">Reference proteome</keyword>
<evidence type="ECO:0000313" key="2">
    <source>
        <dbReference type="Proteomes" id="UP000309997"/>
    </source>
</evidence>
<reference evidence="1 2" key="1">
    <citation type="journal article" date="2024" name="Plant Biotechnol. J.">
        <title>Genome and CRISPR/Cas9 system of a widespread forest tree (Populus alba) in the world.</title>
        <authorList>
            <person name="Liu Y.J."/>
            <person name="Jiang P.F."/>
            <person name="Han X.M."/>
            <person name="Li X.Y."/>
            <person name="Wang H.M."/>
            <person name="Wang Y.J."/>
            <person name="Wang X.X."/>
            <person name="Zeng Q.Y."/>
        </authorList>
    </citation>
    <scope>NUCLEOTIDE SEQUENCE [LARGE SCALE GENOMIC DNA]</scope>
    <source>
        <strain evidence="2">cv. PAL-ZL1</strain>
    </source>
</reference>
<proteinExistence type="predicted"/>
<evidence type="ECO:0000313" key="1">
    <source>
        <dbReference type="EMBL" id="KAL3565402.1"/>
    </source>
</evidence>
<accession>A0ACC4AHQ2</accession>
<dbReference type="Proteomes" id="UP000309997">
    <property type="component" value="Unassembled WGS sequence"/>
</dbReference>
<comment type="caution">
    <text evidence="1">The sequence shown here is derived from an EMBL/GenBank/DDBJ whole genome shotgun (WGS) entry which is preliminary data.</text>
</comment>
<gene>
    <name evidence="1" type="ORF">D5086_033448</name>
</gene>
<name>A0ACC4AHQ2_POPAL</name>
<sequence length="239" mass="26310">MRFPTPRFTRLCKGLAVVLVAGHIVVQIFPSAVNYLALIPARKPETKVRGDPSDDFAFSSFFPDFLRPVIDPIASIFHRMLCGRFETSIEAHGYTLGERGARALEERLAAERLATAQSAEELKKDASENIHHKIYDAESQANDSSQSHTLSQVPHNNSWKLGLPMILLHGFGASVYSWSRVMKPLAEVTGSKVIAFDRPALGLTSRVDVSTHLSTHVPLLALTLRLSFQSCVTLGNCIS</sequence>
<dbReference type="EMBL" id="RCHU02000019">
    <property type="protein sequence ID" value="KAL3565402.1"/>
    <property type="molecule type" value="Genomic_DNA"/>
</dbReference>